<sequence>MPPHHHSASYINTLSRDRYGTDVPTLWGEIARLDRKIQHQHDVLLRKERERHDLKRRYEKLQAGYRLVWEAYERTVGALREEKRRWRGAALLAGERAMTDFRTLLNELHADQDERMPKDASGDAMPVLDRAQADGMVQASGVQSEKETGDAGLEKVAMLDPTTSLRDFFRAREEAARAGTTSQAPHAVGFENLATTDPLKPARD</sequence>
<dbReference type="EMBL" id="NAJQ01000017">
    <property type="protein sequence ID" value="TKA83094.1"/>
    <property type="molecule type" value="Genomic_DNA"/>
</dbReference>
<organism evidence="2 3">
    <name type="scientific">Friedmanniomyces simplex</name>
    <dbReference type="NCBI Taxonomy" id="329884"/>
    <lineage>
        <taxon>Eukaryota</taxon>
        <taxon>Fungi</taxon>
        <taxon>Dikarya</taxon>
        <taxon>Ascomycota</taxon>
        <taxon>Pezizomycotina</taxon>
        <taxon>Dothideomycetes</taxon>
        <taxon>Dothideomycetidae</taxon>
        <taxon>Mycosphaerellales</taxon>
        <taxon>Teratosphaeriaceae</taxon>
        <taxon>Friedmanniomyces</taxon>
    </lineage>
</organism>
<reference evidence="2 3" key="1">
    <citation type="submission" date="2017-03" db="EMBL/GenBank/DDBJ databases">
        <title>Genomes of endolithic fungi from Antarctica.</title>
        <authorList>
            <person name="Coleine C."/>
            <person name="Masonjones S."/>
            <person name="Stajich J.E."/>
        </authorList>
    </citation>
    <scope>NUCLEOTIDE SEQUENCE [LARGE SCALE GENOMIC DNA]</scope>
    <source>
        <strain evidence="2 3">CCFEE 5184</strain>
    </source>
</reference>
<keyword evidence="3" id="KW-1185">Reference proteome</keyword>
<protein>
    <submittedName>
        <fullName evidence="2">Uncharacterized protein</fullName>
    </submittedName>
</protein>
<comment type="caution">
    <text evidence="2">The sequence shown here is derived from an EMBL/GenBank/DDBJ whole genome shotgun (WGS) entry which is preliminary data.</text>
</comment>
<feature type="region of interest" description="Disordered" evidence="1">
    <location>
        <begin position="174"/>
        <end position="204"/>
    </location>
</feature>
<accession>A0A4U0XYK7</accession>
<evidence type="ECO:0000256" key="1">
    <source>
        <dbReference type="SAM" id="MobiDB-lite"/>
    </source>
</evidence>
<dbReference type="OrthoDB" id="3840700at2759"/>
<dbReference type="Proteomes" id="UP000309340">
    <property type="component" value="Unassembled WGS sequence"/>
</dbReference>
<dbReference type="AlphaFoldDB" id="A0A4U0XYK7"/>
<name>A0A4U0XYK7_9PEZI</name>
<evidence type="ECO:0000313" key="3">
    <source>
        <dbReference type="Proteomes" id="UP000309340"/>
    </source>
</evidence>
<proteinExistence type="predicted"/>
<gene>
    <name evidence="2" type="ORF">B0A55_00916</name>
</gene>
<evidence type="ECO:0000313" key="2">
    <source>
        <dbReference type="EMBL" id="TKA83094.1"/>
    </source>
</evidence>